<reference evidence="1 2" key="2">
    <citation type="journal article" date="2017" name="Front. Plant Sci.">
        <title>Gene Classification and Mining of Molecular Markers Useful in Red Clover (Trifolium pratense) Breeding.</title>
        <authorList>
            <person name="Istvanek J."/>
            <person name="Dluhosova J."/>
            <person name="Dluhos P."/>
            <person name="Patkova L."/>
            <person name="Nedelnik J."/>
            <person name="Repkova J."/>
        </authorList>
    </citation>
    <scope>NUCLEOTIDE SEQUENCE [LARGE SCALE GENOMIC DNA]</scope>
    <source>
        <strain evidence="2">cv. Tatra</strain>
        <tissue evidence="1">Young leaves</tissue>
    </source>
</reference>
<organism evidence="1 2">
    <name type="scientific">Trifolium pratense</name>
    <name type="common">Red clover</name>
    <dbReference type="NCBI Taxonomy" id="57577"/>
    <lineage>
        <taxon>Eukaryota</taxon>
        <taxon>Viridiplantae</taxon>
        <taxon>Streptophyta</taxon>
        <taxon>Embryophyta</taxon>
        <taxon>Tracheophyta</taxon>
        <taxon>Spermatophyta</taxon>
        <taxon>Magnoliopsida</taxon>
        <taxon>eudicotyledons</taxon>
        <taxon>Gunneridae</taxon>
        <taxon>Pentapetalae</taxon>
        <taxon>rosids</taxon>
        <taxon>fabids</taxon>
        <taxon>Fabales</taxon>
        <taxon>Fabaceae</taxon>
        <taxon>Papilionoideae</taxon>
        <taxon>50 kb inversion clade</taxon>
        <taxon>NPAAA clade</taxon>
        <taxon>Hologalegina</taxon>
        <taxon>IRL clade</taxon>
        <taxon>Trifolieae</taxon>
        <taxon>Trifolium</taxon>
    </lineage>
</organism>
<evidence type="ECO:0000313" key="1">
    <source>
        <dbReference type="EMBL" id="PNX60435.1"/>
    </source>
</evidence>
<sequence length="180" mass="20681">VFYRSKHQALAASKILKNRQINYELQRSIERLEFLSSGVSNSSSYWFNHDLVDVEAQFFSFSTSVKALLVRLDSIELYDNFRTKKLDVSLLKKLRTTLQVLHHSGEEQILTVGHWLDILRNAVFEVGYFLDEINPEELLCKVGGKLKNTSSAFKQFNGGLVKQPLLNFFTTTPKYVTNLS</sequence>
<gene>
    <name evidence="1" type="ORF">L195_g051929</name>
</gene>
<evidence type="ECO:0000313" key="2">
    <source>
        <dbReference type="Proteomes" id="UP000236291"/>
    </source>
</evidence>
<dbReference type="EMBL" id="ASHM01082772">
    <property type="protein sequence ID" value="PNX60435.1"/>
    <property type="molecule type" value="Genomic_DNA"/>
</dbReference>
<feature type="non-terminal residue" evidence="1">
    <location>
        <position position="1"/>
    </location>
</feature>
<accession>A0A2K3K2B4</accession>
<name>A0A2K3K2B4_TRIPR</name>
<reference evidence="1 2" key="1">
    <citation type="journal article" date="2014" name="Am. J. Bot.">
        <title>Genome assembly and annotation for red clover (Trifolium pratense; Fabaceae).</title>
        <authorList>
            <person name="Istvanek J."/>
            <person name="Jaros M."/>
            <person name="Krenek A."/>
            <person name="Repkova J."/>
        </authorList>
    </citation>
    <scope>NUCLEOTIDE SEQUENCE [LARGE SCALE GENOMIC DNA]</scope>
    <source>
        <strain evidence="2">cv. Tatra</strain>
        <tissue evidence="1">Young leaves</tissue>
    </source>
</reference>
<dbReference type="AlphaFoldDB" id="A0A2K3K2B4"/>
<proteinExistence type="predicted"/>
<comment type="caution">
    <text evidence="1">The sequence shown here is derived from an EMBL/GenBank/DDBJ whole genome shotgun (WGS) entry which is preliminary data.</text>
</comment>
<dbReference type="Proteomes" id="UP000236291">
    <property type="component" value="Unassembled WGS sequence"/>
</dbReference>
<protein>
    <submittedName>
        <fullName evidence="1">Resistance protein</fullName>
    </submittedName>
</protein>